<dbReference type="AlphaFoldDB" id="A0A1M2VL68"/>
<sequence>MPTSSSQSSDLRWFKVCRPRSTLFTSNDPQPRCSPAVIVLRICYVYSKDAIIRGFVVGCFFACTIITFVIYGKIWHDVDSFANPVPGLKIDGCTAPPSRQIWKMFLPNLGLHTLLYLATTLPMIRMRRVGKQSRLLNRLARDGGIFYFNIFAVAMFSTVGSLARTPLATLPAIYSNVLLCIAAVSVSRLMLSIRSLAEQLSVSPDWLLNNTELSRVNWKPGTRNGELIVEIEPLEDDVEMASVDYLGEEKRTATPATYTTRVGVLDHQVYPGTREYKAPPRPKKSKVAFKDEAQTWIAA</sequence>
<dbReference type="Proteomes" id="UP000184267">
    <property type="component" value="Unassembled WGS sequence"/>
</dbReference>
<dbReference type="EMBL" id="MNAD01001062">
    <property type="protein sequence ID" value="OJT08318.1"/>
    <property type="molecule type" value="Genomic_DNA"/>
</dbReference>
<feature type="transmembrane region" description="Helical" evidence="1">
    <location>
        <begin position="50"/>
        <end position="71"/>
    </location>
</feature>
<keyword evidence="1" id="KW-1133">Transmembrane helix</keyword>
<feature type="transmembrane region" description="Helical" evidence="1">
    <location>
        <begin position="173"/>
        <end position="191"/>
    </location>
</feature>
<protein>
    <submittedName>
        <fullName evidence="2">Uncharacterized protein</fullName>
    </submittedName>
</protein>
<gene>
    <name evidence="2" type="ORF">TRAPUB_770</name>
</gene>
<dbReference type="OMA" id="ELPRICV"/>
<keyword evidence="1" id="KW-0812">Transmembrane</keyword>
<keyword evidence="3" id="KW-1185">Reference proteome</keyword>
<evidence type="ECO:0000256" key="1">
    <source>
        <dbReference type="SAM" id="Phobius"/>
    </source>
</evidence>
<evidence type="ECO:0000313" key="3">
    <source>
        <dbReference type="Proteomes" id="UP000184267"/>
    </source>
</evidence>
<comment type="caution">
    <text evidence="2">The sequence shown here is derived from an EMBL/GenBank/DDBJ whole genome shotgun (WGS) entry which is preliminary data.</text>
</comment>
<organism evidence="2 3">
    <name type="scientific">Trametes pubescens</name>
    <name type="common">White-rot fungus</name>
    <dbReference type="NCBI Taxonomy" id="154538"/>
    <lineage>
        <taxon>Eukaryota</taxon>
        <taxon>Fungi</taxon>
        <taxon>Dikarya</taxon>
        <taxon>Basidiomycota</taxon>
        <taxon>Agaricomycotina</taxon>
        <taxon>Agaricomycetes</taxon>
        <taxon>Polyporales</taxon>
        <taxon>Polyporaceae</taxon>
        <taxon>Trametes</taxon>
    </lineage>
</organism>
<feature type="transmembrane region" description="Helical" evidence="1">
    <location>
        <begin position="105"/>
        <end position="124"/>
    </location>
</feature>
<feature type="transmembrane region" description="Helical" evidence="1">
    <location>
        <begin position="145"/>
        <end position="167"/>
    </location>
</feature>
<proteinExistence type="predicted"/>
<dbReference type="OrthoDB" id="2679643at2759"/>
<name>A0A1M2VL68_TRAPU</name>
<keyword evidence="1" id="KW-0472">Membrane</keyword>
<accession>A0A1M2VL68</accession>
<reference evidence="2 3" key="1">
    <citation type="submission" date="2016-10" db="EMBL/GenBank/DDBJ databases">
        <title>Genome sequence of the basidiomycete white-rot fungus Trametes pubescens.</title>
        <authorList>
            <person name="Makela M.R."/>
            <person name="Granchi Z."/>
            <person name="Peng M."/>
            <person name="De Vries R.P."/>
            <person name="Grigoriev I."/>
            <person name="Riley R."/>
            <person name="Hilden K."/>
        </authorList>
    </citation>
    <scope>NUCLEOTIDE SEQUENCE [LARGE SCALE GENOMIC DNA]</scope>
    <source>
        <strain evidence="2 3">FBCC735</strain>
    </source>
</reference>
<evidence type="ECO:0000313" key="2">
    <source>
        <dbReference type="EMBL" id="OJT08318.1"/>
    </source>
</evidence>